<feature type="transmembrane region" description="Helical" evidence="2">
    <location>
        <begin position="237"/>
        <end position="260"/>
    </location>
</feature>
<feature type="transmembrane region" description="Helical" evidence="2">
    <location>
        <begin position="272"/>
        <end position="295"/>
    </location>
</feature>
<feature type="transmembrane region" description="Helical" evidence="2">
    <location>
        <begin position="421"/>
        <end position="441"/>
    </location>
</feature>
<feature type="transmembrane region" description="Helical" evidence="2">
    <location>
        <begin position="155"/>
        <end position="176"/>
    </location>
</feature>
<proteinExistence type="predicted"/>
<feature type="compositionally biased region" description="Low complexity" evidence="1">
    <location>
        <begin position="28"/>
        <end position="40"/>
    </location>
</feature>
<dbReference type="RefSeq" id="WP_184751797.1">
    <property type="nucleotide sequence ID" value="NZ_BAAAJR010000001.1"/>
</dbReference>
<evidence type="ECO:0000256" key="2">
    <source>
        <dbReference type="SAM" id="Phobius"/>
    </source>
</evidence>
<dbReference type="Proteomes" id="UP000537775">
    <property type="component" value="Unassembled WGS sequence"/>
</dbReference>
<evidence type="ECO:0000313" key="3">
    <source>
        <dbReference type="EMBL" id="MBB6392755.1"/>
    </source>
</evidence>
<feature type="transmembrane region" description="Helical" evidence="2">
    <location>
        <begin position="335"/>
        <end position="356"/>
    </location>
</feature>
<reference evidence="3 4" key="1">
    <citation type="submission" date="2020-08" db="EMBL/GenBank/DDBJ databases">
        <title>Sequencing the genomes of 1000 actinobacteria strains.</title>
        <authorList>
            <person name="Klenk H.-P."/>
        </authorList>
    </citation>
    <scope>NUCLEOTIDE SEQUENCE [LARGE SCALE GENOMIC DNA]</scope>
    <source>
        <strain evidence="3 4">DSM 12511</strain>
    </source>
</reference>
<keyword evidence="2" id="KW-0812">Transmembrane</keyword>
<keyword evidence="4" id="KW-1185">Reference proteome</keyword>
<feature type="transmembrane region" description="Helical" evidence="2">
    <location>
        <begin position="362"/>
        <end position="386"/>
    </location>
</feature>
<keyword evidence="2" id="KW-1133">Transmembrane helix</keyword>
<feature type="transmembrane region" description="Helical" evidence="2">
    <location>
        <begin position="213"/>
        <end position="231"/>
    </location>
</feature>
<evidence type="ECO:0000256" key="1">
    <source>
        <dbReference type="SAM" id="MobiDB-lite"/>
    </source>
</evidence>
<evidence type="ECO:0000313" key="4">
    <source>
        <dbReference type="Proteomes" id="UP000537775"/>
    </source>
</evidence>
<feature type="region of interest" description="Disordered" evidence="1">
    <location>
        <begin position="1"/>
        <end position="71"/>
    </location>
</feature>
<dbReference type="AlphaFoldDB" id="A0A7X0FT83"/>
<sequence length="451" mass="46760">MDRSTDNEHPTPEPAADDPGGTDGGADTGADAGTTEAADAVRPAPGPDTSGSDDTVRITPAAEDTDANDTVILASQPVSTDAFDTVRLEPLPADDPEFAALGLTTAREQTDSYDTLPLPPSQTAPENGAPPAEPEPAPADGAPKKAERDPDAQRWWAILLALPAGVFGAIVGLGPWVLTGARLPAQDLWAADTAPFMMPLAMLPLSQNNVVQIFSFLVVGAALAGILGRALRLRGVGVFLLELGVLGVQGWATVQATMVLREGLQDRFESAMYVVGLLTGTILSILVGVMVTLLIASAPRAGALIGLTIGAIGTTAWLTTLLFATGFFRGPFSELAWLLPWVAPVLTGLAIAWTGVNTVGRIISTIVALAMLWIAPAVTTAVANVLGNRVVFRSGDDLLAYGSSIFRSALLVPELALPPVIVAAVMAAVVIGIVLLVRALVKERPLTESRT</sequence>
<feature type="transmembrane region" description="Helical" evidence="2">
    <location>
        <begin position="301"/>
        <end position="323"/>
    </location>
</feature>
<name>A0A7X0FT83_9MICO</name>
<dbReference type="EMBL" id="JACHML010000001">
    <property type="protein sequence ID" value="MBB6392755.1"/>
    <property type="molecule type" value="Genomic_DNA"/>
</dbReference>
<keyword evidence="2" id="KW-0472">Membrane</keyword>
<comment type="caution">
    <text evidence="3">The sequence shown here is derived from an EMBL/GenBank/DDBJ whole genome shotgun (WGS) entry which is preliminary data.</text>
</comment>
<feature type="region of interest" description="Disordered" evidence="1">
    <location>
        <begin position="111"/>
        <end position="148"/>
    </location>
</feature>
<feature type="compositionally biased region" description="Basic and acidic residues" evidence="1">
    <location>
        <begin position="1"/>
        <end position="11"/>
    </location>
</feature>
<accession>A0A7X0FT83</accession>
<organism evidence="3 4">
    <name type="scientific">Microbacterium thalassium</name>
    <dbReference type="NCBI Taxonomy" id="362649"/>
    <lineage>
        <taxon>Bacteria</taxon>
        <taxon>Bacillati</taxon>
        <taxon>Actinomycetota</taxon>
        <taxon>Actinomycetes</taxon>
        <taxon>Micrococcales</taxon>
        <taxon>Microbacteriaceae</taxon>
        <taxon>Microbacterium</taxon>
    </lineage>
</organism>
<gene>
    <name evidence="3" type="ORF">HD594_003068</name>
</gene>
<protein>
    <submittedName>
        <fullName evidence="3">Uncharacterized protein</fullName>
    </submittedName>
</protein>